<dbReference type="OrthoDB" id="7868955at2"/>
<evidence type="ECO:0000256" key="1">
    <source>
        <dbReference type="SAM" id="MobiDB-lite"/>
    </source>
</evidence>
<accession>A0A318SUI6</accession>
<dbReference type="AlphaFoldDB" id="A0A318SUI6"/>
<proteinExistence type="predicted"/>
<dbReference type="EMBL" id="QJTE01000003">
    <property type="protein sequence ID" value="PYE84039.1"/>
    <property type="molecule type" value="Genomic_DNA"/>
</dbReference>
<protein>
    <submittedName>
        <fullName evidence="2">Uncharacterized protein</fullName>
    </submittedName>
</protein>
<sequence length="68" mass="7288">MAERKKSEDGVRETEAYLDPAGEGAAQVQEGRSGGAPARQVASRDEEKRAEQDDPGATRVRKSDEEGA</sequence>
<evidence type="ECO:0000313" key="3">
    <source>
        <dbReference type="Proteomes" id="UP000248311"/>
    </source>
</evidence>
<feature type="region of interest" description="Disordered" evidence="1">
    <location>
        <begin position="1"/>
        <end position="68"/>
    </location>
</feature>
<comment type="caution">
    <text evidence="2">The sequence shown here is derived from an EMBL/GenBank/DDBJ whole genome shotgun (WGS) entry which is preliminary data.</text>
</comment>
<evidence type="ECO:0000313" key="2">
    <source>
        <dbReference type="EMBL" id="PYE84039.1"/>
    </source>
</evidence>
<name>A0A318SUI6_9RHOB</name>
<organism evidence="2 3">
    <name type="scientific">Pseudoroseicyclus aestuarii</name>
    <dbReference type="NCBI Taxonomy" id="1795041"/>
    <lineage>
        <taxon>Bacteria</taxon>
        <taxon>Pseudomonadati</taxon>
        <taxon>Pseudomonadota</taxon>
        <taxon>Alphaproteobacteria</taxon>
        <taxon>Rhodobacterales</taxon>
        <taxon>Paracoccaceae</taxon>
        <taxon>Pseudoroseicyclus</taxon>
    </lineage>
</organism>
<dbReference type="RefSeq" id="WP_110814579.1">
    <property type="nucleotide sequence ID" value="NZ_QJTE01000003.1"/>
</dbReference>
<keyword evidence="3" id="KW-1185">Reference proteome</keyword>
<reference evidence="2 3" key="1">
    <citation type="submission" date="2018-06" db="EMBL/GenBank/DDBJ databases">
        <title>Genomic Encyclopedia of Type Strains, Phase III (KMG-III): the genomes of soil and plant-associated and newly described type strains.</title>
        <authorList>
            <person name="Whitman W."/>
        </authorList>
    </citation>
    <scope>NUCLEOTIDE SEQUENCE [LARGE SCALE GENOMIC DNA]</scope>
    <source>
        <strain evidence="2 3">CECT 9025</strain>
    </source>
</reference>
<dbReference type="Proteomes" id="UP000248311">
    <property type="component" value="Unassembled WGS sequence"/>
</dbReference>
<feature type="compositionally biased region" description="Basic and acidic residues" evidence="1">
    <location>
        <begin position="1"/>
        <end position="15"/>
    </location>
</feature>
<gene>
    <name evidence="2" type="ORF">DFP88_103403</name>
</gene>
<feature type="compositionally biased region" description="Basic and acidic residues" evidence="1">
    <location>
        <begin position="42"/>
        <end position="52"/>
    </location>
</feature>